<dbReference type="Gene3D" id="3.40.630.30">
    <property type="match status" value="1"/>
</dbReference>
<evidence type="ECO:0000259" key="1">
    <source>
        <dbReference type="PROSITE" id="PS51186"/>
    </source>
</evidence>
<dbReference type="SUPFAM" id="SSF55729">
    <property type="entry name" value="Acyl-CoA N-acyltransferases (Nat)"/>
    <property type="match status" value="1"/>
</dbReference>
<organism evidence="2 3">
    <name type="scientific">Candidatus Enterococcus lemimoniae</name>
    <dbReference type="NCBI Taxonomy" id="1834167"/>
    <lineage>
        <taxon>Bacteria</taxon>
        <taxon>Bacillati</taxon>
        <taxon>Bacillota</taxon>
        <taxon>Bacilli</taxon>
        <taxon>Lactobacillales</taxon>
        <taxon>Enterococcaceae</taxon>
        <taxon>Enterococcus</taxon>
    </lineage>
</organism>
<feature type="domain" description="N-acetyltransferase" evidence="1">
    <location>
        <begin position="1"/>
        <end position="156"/>
    </location>
</feature>
<dbReference type="PROSITE" id="PS51186">
    <property type="entry name" value="GNAT"/>
    <property type="match status" value="1"/>
</dbReference>
<dbReference type="RefSeq" id="WP_086444998.1">
    <property type="nucleotide sequence ID" value="NZ_CP147248.1"/>
</dbReference>
<dbReference type="InterPro" id="IPR000182">
    <property type="entry name" value="GNAT_dom"/>
</dbReference>
<dbReference type="Pfam" id="PF00583">
    <property type="entry name" value="Acetyltransf_1"/>
    <property type="match status" value="1"/>
</dbReference>
<evidence type="ECO:0000313" key="3">
    <source>
        <dbReference type="Proteomes" id="UP000195080"/>
    </source>
</evidence>
<dbReference type="EMBL" id="CP147248">
    <property type="protein sequence ID" value="WYJ87815.1"/>
    <property type="molecule type" value="Genomic_DNA"/>
</dbReference>
<sequence>MFLQKYTNDFSKMIQQYQLNDEQLRYTGTPEMPIKISLKNPFIHPIIGIANDRLTNFFVLDEKKDVALYTSNEQALLLRTFSTDQRYQGQGYAKKALQLLPEFVHLHFPNANEIILAVNKQNIAAQRLYEKTGYQRLNRIVDGEYGPLYIMSVKLD</sequence>
<accession>A0ABZ2T8V9</accession>
<dbReference type="InterPro" id="IPR016181">
    <property type="entry name" value="Acyl_CoA_acyltransferase"/>
</dbReference>
<keyword evidence="3" id="KW-1185">Reference proteome</keyword>
<protein>
    <recommendedName>
        <fullName evidence="1">N-acetyltransferase domain-containing protein</fullName>
    </recommendedName>
</protein>
<gene>
    <name evidence="2" type="ORF">A5866_002939</name>
</gene>
<proteinExistence type="predicted"/>
<evidence type="ECO:0000313" key="2">
    <source>
        <dbReference type="EMBL" id="WYJ87815.1"/>
    </source>
</evidence>
<dbReference type="Proteomes" id="UP000195080">
    <property type="component" value="Chromosome"/>
</dbReference>
<reference evidence="3" key="1">
    <citation type="submission" date="2017-05" db="EMBL/GenBank/DDBJ databases">
        <title>The Genome Sequence of EEnterococcus faecalis 9F2_4866.</title>
        <authorList>
            <consortium name="The Broad Institute Genomics Platform"/>
            <consortium name="The Broad Institute Genomic Center for Infectious Diseases"/>
            <person name="Earl A."/>
            <person name="Manson A."/>
            <person name="Schwartman J."/>
            <person name="Gilmore M."/>
            <person name="Abouelleil A."/>
            <person name="Cao P."/>
            <person name="Chapman S."/>
            <person name="Cusick C."/>
            <person name="Shea T."/>
            <person name="Young S."/>
            <person name="Neafsey D."/>
            <person name="Nusbaum C."/>
            <person name="Birren B."/>
        </authorList>
    </citation>
    <scope>NUCLEOTIDE SEQUENCE [LARGE SCALE GENOMIC DNA]</scope>
    <source>
        <strain evidence="3">12C11_DIV0727</strain>
    </source>
</reference>
<reference evidence="2 3" key="2">
    <citation type="submission" date="2024-03" db="EMBL/GenBank/DDBJ databases">
        <title>The Genome Sequence of Enterococcus sp. DIV0727d.</title>
        <authorList>
            <consortium name="The Broad Institute Genomics Platform"/>
            <consortium name="The Broad Institute Microbial Omics Core"/>
            <consortium name="The Broad Institute Genomic Center for Infectious Diseases"/>
            <person name="Earl A."/>
            <person name="Manson A."/>
            <person name="Gilmore M."/>
            <person name="Schwartman J."/>
            <person name="Shea T."/>
            <person name="Abouelleil A."/>
            <person name="Cao P."/>
            <person name="Chapman S."/>
            <person name="Cusick C."/>
            <person name="Young S."/>
            <person name="Neafsey D."/>
            <person name="Nusbaum C."/>
            <person name="Birren B."/>
        </authorList>
    </citation>
    <scope>NUCLEOTIDE SEQUENCE [LARGE SCALE GENOMIC DNA]</scope>
    <source>
        <strain evidence="2 3">12C11_DIV0727</strain>
    </source>
</reference>
<name>A0ABZ2T8V9_9ENTE</name>